<feature type="compositionally biased region" description="Basic and acidic residues" evidence="1">
    <location>
        <begin position="35"/>
        <end position="48"/>
    </location>
</feature>
<organism evidence="3 4">
    <name type="scientific">Neisseria elongata subsp. glycolytica ATCC 29315</name>
    <dbReference type="NCBI Taxonomy" id="546263"/>
    <lineage>
        <taxon>Bacteria</taxon>
        <taxon>Pseudomonadati</taxon>
        <taxon>Pseudomonadota</taxon>
        <taxon>Betaproteobacteria</taxon>
        <taxon>Neisseriales</taxon>
        <taxon>Neisseriaceae</taxon>
        <taxon>Neisseria</taxon>
    </lineage>
</organism>
<evidence type="ECO:0000313" key="4">
    <source>
        <dbReference type="Proteomes" id="UP000005536"/>
    </source>
</evidence>
<dbReference type="EMBL" id="CP007726">
    <property type="protein sequence ID" value="AJE19363.1"/>
    <property type="molecule type" value="Genomic_DNA"/>
</dbReference>
<gene>
    <name evidence="3" type="ORF">NEIELOOT_02234</name>
    <name evidence="2" type="ORF">NELON_10890</name>
</gene>
<reference evidence="3 4" key="1">
    <citation type="submission" date="2010-02" db="EMBL/GenBank/DDBJ databases">
        <authorList>
            <person name="Weinstock G."/>
            <person name="Sodergren E."/>
            <person name="Clifton S."/>
            <person name="Fulton L."/>
            <person name="Fulton B."/>
            <person name="Courtney L."/>
            <person name="Fronick C."/>
            <person name="Harrison M."/>
            <person name="Strong C."/>
            <person name="Farmer C."/>
            <person name="Delahaunty K."/>
            <person name="Markovic C."/>
            <person name="Hall O."/>
            <person name="Minx P."/>
            <person name="Tomlinson C."/>
            <person name="Mitreva M."/>
            <person name="Nelson J."/>
            <person name="Hou S."/>
            <person name="Wollam A."/>
            <person name="Pepin K.H."/>
            <person name="Johnson M."/>
            <person name="Bhonagiri V."/>
            <person name="Zhang X."/>
            <person name="Suruliraj S."/>
            <person name="Warren W."/>
            <person name="Chinwalla A."/>
            <person name="Mardis E.R."/>
            <person name="Wilson R.K."/>
        </authorList>
    </citation>
    <scope>NUCLEOTIDE SEQUENCE [LARGE SCALE GENOMIC DNA]</scope>
    <source>
        <strain evidence="3 4">ATCC 29315</strain>
    </source>
</reference>
<keyword evidence="3" id="KW-0132">Cell division</keyword>
<feature type="compositionally biased region" description="Polar residues" evidence="1">
    <location>
        <begin position="131"/>
        <end position="140"/>
    </location>
</feature>
<keyword evidence="5" id="KW-1185">Reference proteome</keyword>
<dbReference type="HOGENOM" id="CLU_926968_0_0_4"/>
<feature type="region of interest" description="Disordered" evidence="1">
    <location>
        <begin position="35"/>
        <end position="81"/>
    </location>
</feature>
<name>D4DT33_NEIEG</name>
<feature type="compositionally biased region" description="Basic and acidic residues" evidence="1">
    <location>
        <begin position="109"/>
        <end position="126"/>
    </location>
</feature>
<evidence type="ECO:0000313" key="3">
    <source>
        <dbReference type="EMBL" id="EFE49034.1"/>
    </source>
</evidence>
<dbReference type="EMBL" id="ADBF01000229">
    <property type="protein sequence ID" value="EFE49034.1"/>
    <property type="molecule type" value="Genomic_DNA"/>
</dbReference>
<evidence type="ECO:0000256" key="1">
    <source>
        <dbReference type="SAM" id="MobiDB-lite"/>
    </source>
</evidence>
<evidence type="ECO:0000313" key="5">
    <source>
        <dbReference type="Proteomes" id="UP000031392"/>
    </source>
</evidence>
<accession>D4DT33</accession>
<dbReference type="STRING" id="546263.NELON_10890"/>
<dbReference type="GO" id="GO:0051301">
    <property type="term" value="P:cell division"/>
    <property type="evidence" value="ECO:0007669"/>
    <property type="project" value="UniProtKB-KW"/>
</dbReference>
<sequence>MKWLFFALLALNIAIFGGMTLPKVMEKQEAEMMAKRKEASARMARDSADLPQPMVKPSDAGASETPASAVASASSAPSGNWLTDNGGAADVYIEPTDTEEDTAKQIARLQDERNRRQIQAKEEAMRRSKYAQGNNNQGNFERQPVVTEAGQGNRCVTTANVSLPEDDYHRIKGLLNRWPHAASRTVERKEAARSKTSYAVWTPIQIDAGSQMQALQSKGFNTVLMEGGISIGIRSDKAQAQALLNRLQGAGFTGQLREVNSGSSGGQSVAKMQITFMTVNDADVKAIQNIVGSYGRLSRNKCR</sequence>
<feature type="compositionally biased region" description="Low complexity" evidence="1">
    <location>
        <begin position="62"/>
        <end position="78"/>
    </location>
</feature>
<dbReference type="Proteomes" id="UP000005536">
    <property type="component" value="Unassembled WGS sequence"/>
</dbReference>
<reference evidence="2 5" key="3">
    <citation type="journal article" date="2015" name="PLoS Genet.">
        <title>Common Cell Shape Evolution of Two Nasopharyngeal Pathogens.</title>
        <authorList>
            <person name="Veyrier F.J."/>
            <person name="Biais N."/>
            <person name="Morales P."/>
            <person name="Belkacem N."/>
            <person name="Guilhen C."/>
            <person name="Ranjeva S."/>
            <person name="Sismeiro O."/>
            <person name="Pehau-Arnaudet G."/>
            <person name="Rocha E.P."/>
            <person name="Werts C."/>
            <person name="Taha M.K."/>
            <person name="Boneca I.G."/>
        </authorList>
    </citation>
    <scope>NUCLEOTIDE SEQUENCE [LARGE SCALE GENOMIC DNA]</scope>
    <source>
        <strain evidence="2 5">ATCC 29315</strain>
    </source>
</reference>
<dbReference type="KEGG" id="nel:NELON_10890"/>
<dbReference type="PATRIC" id="fig|546263.7.peg.2340"/>
<keyword evidence="3" id="KW-0131">Cell cycle</keyword>
<feature type="region of interest" description="Disordered" evidence="1">
    <location>
        <begin position="108"/>
        <end position="141"/>
    </location>
</feature>
<dbReference type="Proteomes" id="UP000031392">
    <property type="component" value="Chromosome"/>
</dbReference>
<evidence type="ECO:0000313" key="2">
    <source>
        <dbReference type="EMBL" id="AJE19363.1"/>
    </source>
</evidence>
<reference evidence="5" key="2">
    <citation type="submission" date="2014-05" db="EMBL/GenBank/DDBJ databases">
        <title>Complete Genome sequence of Neisseria elongata subsp. glycolytica.</title>
        <authorList>
            <person name="Veyrier F.J."/>
            <person name="Taha M.-K."/>
        </authorList>
    </citation>
    <scope>NUCLEOTIDE SEQUENCE [LARGE SCALE GENOMIC DNA]</scope>
    <source>
        <strain evidence="5">ATCC 29315</strain>
    </source>
</reference>
<protein>
    <submittedName>
        <fullName evidence="3">Sporulation and cell division repeat family protein</fullName>
    </submittedName>
</protein>
<dbReference type="AlphaFoldDB" id="D4DT33"/>
<proteinExistence type="predicted"/>